<dbReference type="InterPro" id="IPR054464">
    <property type="entry name" value="ULD_fung"/>
</dbReference>
<dbReference type="EMBL" id="ML996142">
    <property type="protein sequence ID" value="KAF2734844.1"/>
    <property type="molecule type" value="Genomic_DNA"/>
</dbReference>
<sequence length="205" mass="23584">MKTLHNKALLRIGDEHATTRHEVIRETALIIKNEHVRTRNILQEILLILQHVLAPLTILVILTLRLCVSSQQIYNVLLEMRSARLLDTRWTFFQAPYVFKDALGRVYPIPSEFDFDLIRTIIKGRFWQKPGYRQVLLADYELLTTRDTRQVISANTYLWPDATISMAIVLNTPSTGTDCCPISGCRSTRCENRQEGGKLCLQCLV</sequence>
<gene>
    <name evidence="2" type="ORF">EJ04DRAFT_227440</name>
</gene>
<proteinExistence type="predicted"/>
<dbReference type="Proteomes" id="UP000799444">
    <property type="component" value="Unassembled WGS sequence"/>
</dbReference>
<accession>A0A9P4QXZ0</accession>
<comment type="caution">
    <text evidence="2">The sequence shown here is derived from an EMBL/GenBank/DDBJ whole genome shotgun (WGS) entry which is preliminary data.</text>
</comment>
<evidence type="ECO:0000313" key="3">
    <source>
        <dbReference type="Proteomes" id="UP000799444"/>
    </source>
</evidence>
<reference evidence="2" key="1">
    <citation type="journal article" date="2020" name="Stud. Mycol.">
        <title>101 Dothideomycetes genomes: a test case for predicting lifestyles and emergence of pathogens.</title>
        <authorList>
            <person name="Haridas S."/>
            <person name="Albert R."/>
            <person name="Binder M."/>
            <person name="Bloem J."/>
            <person name="Labutti K."/>
            <person name="Salamov A."/>
            <person name="Andreopoulos B."/>
            <person name="Baker S."/>
            <person name="Barry K."/>
            <person name="Bills G."/>
            <person name="Bluhm B."/>
            <person name="Cannon C."/>
            <person name="Castanera R."/>
            <person name="Culley D."/>
            <person name="Daum C."/>
            <person name="Ezra D."/>
            <person name="Gonzalez J."/>
            <person name="Henrissat B."/>
            <person name="Kuo A."/>
            <person name="Liang C."/>
            <person name="Lipzen A."/>
            <person name="Lutzoni F."/>
            <person name="Magnuson J."/>
            <person name="Mondo S."/>
            <person name="Nolan M."/>
            <person name="Ohm R."/>
            <person name="Pangilinan J."/>
            <person name="Park H.-J."/>
            <person name="Ramirez L."/>
            <person name="Alfaro M."/>
            <person name="Sun H."/>
            <person name="Tritt A."/>
            <person name="Yoshinaga Y."/>
            <person name="Zwiers L.-H."/>
            <person name="Turgeon B."/>
            <person name="Goodwin S."/>
            <person name="Spatafora J."/>
            <person name="Crous P."/>
            <person name="Grigoriev I."/>
        </authorList>
    </citation>
    <scope>NUCLEOTIDE SEQUENCE</scope>
    <source>
        <strain evidence="2">CBS 125425</strain>
    </source>
</reference>
<protein>
    <recommendedName>
        <fullName evidence="1">Ubiquitin-like domain-containing protein</fullName>
    </recommendedName>
</protein>
<keyword evidence="3" id="KW-1185">Reference proteome</keyword>
<dbReference type="AlphaFoldDB" id="A0A9P4QXZ0"/>
<feature type="domain" description="Ubiquitin-like" evidence="1">
    <location>
        <begin position="94"/>
        <end position="170"/>
    </location>
</feature>
<name>A0A9P4QXZ0_9PLEO</name>
<evidence type="ECO:0000313" key="2">
    <source>
        <dbReference type="EMBL" id="KAF2734844.1"/>
    </source>
</evidence>
<dbReference type="Pfam" id="PF22893">
    <property type="entry name" value="ULD_2"/>
    <property type="match status" value="1"/>
</dbReference>
<dbReference type="OrthoDB" id="3045089at2759"/>
<organism evidence="2 3">
    <name type="scientific">Polyplosphaeria fusca</name>
    <dbReference type="NCBI Taxonomy" id="682080"/>
    <lineage>
        <taxon>Eukaryota</taxon>
        <taxon>Fungi</taxon>
        <taxon>Dikarya</taxon>
        <taxon>Ascomycota</taxon>
        <taxon>Pezizomycotina</taxon>
        <taxon>Dothideomycetes</taxon>
        <taxon>Pleosporomycetidae</taxon>
        <taxon>Pleosporales</taxon>
        <taxon>Tetraplosphaeriaceae</taxon>
        <taxon>Polyplosphaeria</taxon>
    </lineage>
</organism>
<evidence type="ECO:0000259" key="1">
    <source>
        <dbReference type="Pfam" id="PF22893"/>
    </source>
</evidence>